<feature type="compositionally biased region" description="Low complexity" evidence="1">
    <location>
        <begin position="953"/>
        <end position="965"/>
    </location>
</feature>
<feature type="region of interest" description="Disordered" evidence="1">
    <location>
        <begin position="228"/>
        <end position="262"/>
    </location>
</feature>
<proteinExistence type="predicted"/>
<feature type="compositionally biased region" description="Polar residues" evidence="1">
    <location>
        <begin position="686"/>
        <end position="697"/>
    </location>
</feature>
<protein>
    <submittedName>
        <fullName evidence="2">Uncharacterized protein</fullName>
    </submittedName>
</protein>
<organism evidence="2 3">
    <name type="scientific">Leishmania orientalis</name>
    <dbReference type="NCBI Taxonomy" id="2249476"/>
    <lineage>
        <taxon>Eukaryota</taxon>
        <taxon>Discoba</taxon>
        <taxon>Euglenozoa</taxon>
        <taxon>Kinetoplastea</taxon>
        <taxon>Metakinetoplastina</taxon>
        <taxon>Trypanosomatida</taxon>
        <taxon>Trypanosomatidae</taxon>
        <taxon>Leishmaniinae</taxon>
        <taxon>Leishmania</taxon>
    </lineage>
</organism>
<reference evidence="2 3" key="1">
    <citation type="submission" date="2021-02" db="EMBL/GenBank/DDBJ databases">
        <title>Leishmania (Mundinia) orientalis Genome sequencing and assembly.</title>
        <authorList>
            <person name="Almutairi H."/>
            <person name="Gatherer D."/>
        </authorList>
    </citation>
    <scope>NUCLEOTIDE SEQUENCE [LARGE SCALE GENOMIC DNA]</scope>
    <source>
        <strain evidence="2">LSCM4</strain>
    </source>
</reference>
<feature type="compositionally biased region" description="Basic and acidic residues" evidence="1">
    <location>
        <begin position="926"/>
        <end position="935"/>
    </location>
</feature>
<sequence>MQPAASASAPSTIVIGAALLPANDPRAEVALAALPRSRYQQSARPAATSPSPPMSTCRRLSYDSAMMSSSSPSRTPASPSSTASSRSRSCPLSQQPQHFWQKRALITEATTITVSRRSTAAVGRAGVAATDTCVQLDDSSPVSRAHSPSTSIGSAAAPSSPEVAPSAAVAAGAHEQRLPEAAAAAAVTVATSLDACAGGSDNEGGEARPPPSVTALQVTTAAVAMKRGTSARVNGSSSPSSAAASPNAAAPRPLPARRQSAKAITPASNCMLIVQAQPQHAAPPPQPRRSRSANSGVRGAGTHTNSVCFQPVPTLRNVGTGGPSPFSAEQLIMPRRPPPQLAVVTAGDGVSWTGCVQRESTTATVAATTMTAAHQRAPHVQLVRPADLCRSAAFAAGGSGTASTAMAASLLPGAAAAQDRLQLPHRSRLVRTPSATAAQQRRRTPSAGGLGGGGSARNAASSTPRKRRASTSPPGVAAEAPVEGSTTCLAPRRPRSSTPSGTFSVYTTRGTSSGRSPQGRSERFIPDDGATGDAAALRKGAARSSSAPVHGQRRASSRSRISSAAPGSVSSRPLRASNGLGAPAVAPPSLVRSASVTSVHQRRPRVTTTPVGTAATRSPASTAKLAGFVRTSSVPRRSRSRGGTSATARSIPSAQSALNPLLAAAPSMTARVPNTNTAAAGRRVNAGSTRPTTSTAGSAGGPRVRPVLSMGTRAAAAAAAAAAPAATSSVSRQRCLADRKLRDGGSSNTVWASESSMISMKESKAFLEEFQRMNERELALFGTLLATVATEQQKRSGHGIMGNAASNSDKADATRLAGNAAGDRDAGLAPPTGVIMSAEDVTVWACKRTTSPPSHHQERQQQAPDVPQRKTPGEPAVVTPPASDPDEELIVLVRPSRSRSTGPHVPPVASTSGSEARQQPNQLAQRAERNEEKSNGHVPATSHAFARSPPHGQYYQQQPQYIGAGTAAGGRSSGDSAVLPRASRSPSPAPLPPVSAAHRKENDLQAPSLSSVSRSPIPGLPLWAPAGARGPQQQQPGAFANARAYMSVSGGLRPREPTAVNTSANCTAAGAARKLSVVAMAAGTVVRATVPNRPSARATSRIRRSGRRRCSASDGTDTSLSPPEGQWRRSVKSYTDIIRAYTPNRLEGSHDGNSGNDCGANVKQSGVRLDEGPDIVDASALSPSSAVSEAAAPLTALKRAKEMAAEMAAAARAKALAAEKLSTAMTATSPLLPSAITADSPTRDSASGDCTAVAATEICSVRVTAAQLQLLIESSRSQANYARYRQL</sequence>
<dbReference type="KEGG" id="loi:92363892"/>
<feature type="region of interest" description="Disordered" evidence="1">
    <location>
        <begin position="36"/>
        <end position="96"/>
    </location>
</feature>
<evidence type="ECO:0000256" key="1">
    <source>
        <dbReference type="SAM" id="MobiDB-lite"/>
    </source>
</evidence>
<dbReference type="GeneID" id="92363892"/>
<evidence type="ECO:0000313" key="3">
    <source>
        <dbReference type="Proteomes" id="UP000674143"/>
    </source>
</evidence>
<gene>
    <name evidence="2" type="ORF">LSCM4_08082</name>
</gene>
<feature type="compositionally biased region" description="Polar residues" evidence="1">
    <location>
        <begin position="496"/>
        <end position="519"/>
    </location>
</feature>
<feature type="region of interest" description="Disordered" evidence="1">
    <location>
        <begin position="1091"/>
        <end position="1128"/>
    </location>
</feature>
<feature type="compositionally biased region" description="Low complexity" evidence="1">
    <location>
        <begin position="64"/>
        <end position="89"/>
    </location>
</feature>
<feature type="compositionally biased region" description="Basic residues" evidence="1">
    <location>
        <begin position="1100"/>
        <end position="1110"/>
    </location>
</feature>
<dbReference type="Proteomes" id="UP000674143">
    <property type="component" value="Chromosome 5"/>
</dbReference>
<dbReference type="EMBL" id="JAFHLR010000005">
    <property type="protein sequence ID" value="KAG5487637.1"/>
    <property type="molecule type" value="Genomic_DNA"/>
</dbReference>
<accession>A0A836HJZ9</accession>
<feature type="compositionally biased region" description="Low complexity" evidence="1">
    <location>
        <begin position="606"/>
        <end position="617"/>
    </location>
</feature>
<keyword evidence="3" id="KW-1185">Reference proteome</keyword>
<feature type="region of interest" description="Disordered" evidence="1">
    <location>
        <begin position="849"/>
        <end position="995"/>
    </location>
</feature>
<comment type="caution">
    <text evidence="2">The sequence shown here is derived from an EMBL/GenBank/DDBJ whole genome shotgun (WGS) entry which is preliminary data.</text>
</comment>
<feature type="region of interest" description="Disordered" evidence="1">
    <location>
        <begin position="676"/>
        <end position="706"/>
    </location>
</feature>
<feature type="region of interest" description="Disordered" evidence="1">
    <location>
        <begin position="277"/>
        <end position="313"/>
    </location>
</feature>
<feature type="region of interest" description="Disordered" evidence="1">
    <location>
        <begin position="137"/>
        <end position="160"/>
    </location>
</feature>
<feature type="compositionally biased region" description="Polar residues" evidence="1">
    <location>
        <begin position="909"/>
        <end position="924"/>
    </location>
</feature>
<feature type="compositionally biased region" description="Low complexity" evidence="1">
    <location>
        <begin position="973"/>
        <end position="986"/>
    </location>
</feature>
<feature type="region of interest" description="Disordered" evidence="1">
    <location>
        <begin position="422"/>
        <end position="653"/>
    </location>
</feature>
<dbReference type="RefSeq" id="XP_067065925.1">
    <property type="nucleotide sequence ID" value="XM_067209958.1"/>
</dbReference>
<feature type="compositionally biased region" description="Polar residues" evidence="1">
    <location>
        <begin position="137"/>
        <end position="152"/>
    </location>
</feature>
<evidence type="ECO:0000313" key="2">
    <source>
        <dbReference type="EMBL" id="KAG5487637.1"/>
    </source>
</evidence>
<feature type="compositionally biased region" description="Low complexity" evidence="1">
    <location>
        <begin position="228"/>
        <end position="251"/>
    </location>
</feature>
<name>A0A836HJZ9_9TRYP</name>
<feature type="compositionally biased region" description="Low complexity" evidence="1">
    <location>
        <begin position="629"/>
        <end position="653"/>
    </location>
</feature>